<dbReference type="AlphaFoldDB" id="A0A261FS77"/>
<dbReference type="Gene3D" id="1.20.144.10">
    <property type="entry name" value="Phosphatidic acid phosphatase type 2/haloperoxidase"/>
    <property type="match status" value="1"/>
</dbReference>
<feature type="transmembrane region" description="Helical" evidence="1">
    <location>
        <begin position="106"/>
        <end position="125"/>
    </location>
</feature>
<feature type="transmembrane region" description="Helical" evidence="1">
    <location>
        <begin position="198"/>
        <end position="215"/>
    </location>
</feature>
<feature type="transmembrane region" description="Helical" evidence="1">
    <location>
        <begin position="171"/>
        <end position="192"/>
    </location>
</feature>
<feature type="transmembrane region" description="Helical" evidence="1">
    <location>
        <begin position="27"/>
        <end position="48"/>
    </location>
</feature>
<dbReference type="EMBL" id="MWWX01000006">
    <property type="protein sequence ID" value="OZG62044.1"/>
    <property type="molecule type" value="Genomic_DNA"/>
</dbReference>
<keyword evidence="1" id="KW-1133">Transmembrane helix</keyword>
<accession>A0A261FS77</accession>
<proteinExistence type="predicted"/>
<dbReference type="OrthoDB" id="3240395at2"/>
<evidence type="ECO:0000313" key="3">
    <source>
        <dbReference type="EMBL" id="OZG62044.1"/>
    </source>
</evidence>
<sequence>MNDEQELDRGLARLDPLAIRPRLSSRVICLVLAAVFLAAAFGAWWLGVCTAEGQSYEDMIWTFFDEPVPGLLGGLLTVVGRSWVVIAVSCVLGVLGVICAAVRRRWWLLGQMVVFGALCAAAELLKGALPRPFLINTESRALNSAPSGHTILAAAAGMLLVLAVPRVCRALAAVLAAVWSALVGVSVVVAQWHRPCDVVMALLLVGGIAMVVMAFTRRSGMDAVGSRASSTGSQIVGSVLLTAGLLAVAYAAYIVWQVLPGLSVSASWSLSGAVVSSMVLIAACAAVVFASALAMRQITASPLTRIGLIGAPPAPPDPASR</sequence>
<keyword evidence="1" id="KW-0472">Membrane</keyword>
<feature type="transmembrane region" description="Helical" evidence="1">
    <location>
        <begin position="68"/>
        <end position="99"/>
    </location>
</feature>
<gene>
    <name evidence="3" type="ORF">BLEM_1162</name>
</gene>
<dbReference type="Pfam" id="PF01569">
    <property type="entry name" value="PAP2"/>
    <property type="match status" value="1"/>
</dbReference>
<dbReference type="STRING" id="1603886.GCA_001895165_01567"/>
<feature type="transmembrane region" description="Helical" evidence="1">
    <location>
        <begin position="235"/>
        <end position="256"/>
    </location>
</feature>
<feature type="domain" description="Phosphatidic acid phosphatase type 2/haloperoxidase" evidence="2">
    <location>
        <begin position="112"/>
        <end position="213"/>
    </location>
</feature>
<name>A0A261FS77_9BIFI</name>
<comment type="caution">
    <text evidence="3">The sequence shown here is derived from an EMBL/GenBank/DDBJ whole genome shotgun (WGS) entry which is preliminary data.</text>
</comment>
<dbReference type="Proteomes" id="UP000216352">
    <property type="component" value="Unassembled WGS sequence"/>
</dbReference>
<organism evidence="3 4">
    <name type="scientific">Bifidobacterium lemurum</name>
    <dbReference type="NCBI Taxonomy" id="1603886"/>
    <lineage>
        <taxon>Bacteria</taxon>
        <taxon>Bacillati</taxon>
        <taxon>Actinomycetota</taxon>
        <taxon>Actinomycetes</taxon>
        <taxon>Bifidobacteriales</taxon>
        <taxon>Bifidobacteriaceae</taxon>
        <taxon>Bifidobacterium</taxon>
    </lineage>
</organism>
<dbReference type="SUPFAM" id="SSF48317">
    <property type="entry name" value="Acid phosphatase/Vanadium-dependent haloperoxidase"/>
    <property type="match status" value="1"/>
</dbReference>
<dbReference type="SMART" id="SM00014">
    <property type="entry name" value="acidPPc"/>
    <property type="match status" value="1"/>
</dbReference>
<feature type="transmembrane region" description="Helical" evidence="1">
    <location>
        <begin position="268"/>
        <end position="295"/>
    </location>
</feature>
<evidence type="ECO:0000259" key="2">
    <source>
        <dbReference type="SMART" id="SM00014"/>
    </source>
</evidence>
<keyword evidence="1" id="KW-0812">Transmembrane</keyword>
<protein>
    <submittedName>
        <fullName evidence="3">Phosphoesterase</fullName>
    </submittedName>
</protein>
<keyword evidence="4" id="KW-1185">Reference proteome</keyword>
<dbReference type="InterPro" id="IPR000326">
    <property type="entry name" value="PAP2/HPO"/>
</dbReference>
<dbReference type="InterPro" id="IPR036938">
    <property type="entry name" value="PAP2/HPO_sf"/>
</dbReference>
<feature type="transmembrane region" description="Helical" evidence="1">
    <location>
        <begin position="145"/>
        <end position="164"/>
    </location>
</feature>
<reference evidence="3 4" key="1">
    <citation type="journal article" date="2017" name="BMC Genomics">
        <title>Comparative genomic and phylogenomic analyses of the Bifidobacteriaceae family.</title>
        <authorList>
            <person name="Lugli G.A."/>
            <person name="Milani C."/>
            <person name="Turroni F."/>
            <person name="Duranti S."/>
            <person name="Mancabelli L."/>
            <person name="Mangifesta M."/>
            <person name="Ferrario C."/>
            <person name="Modesto M."/>
            <person name="Mattarelli P."/>
            <person name="Jiri K."/>
            <person name="van Sinderen D."/>
            <person name="Ventura M."/>
        </authorList>
    </citation>
    <scope>NUCLEOTIDE SEQUENCE [LARGE SCALE GENOMIC DNA]</scope>
    <source>
        <strain evidence="3 4">DSM 28807</strain>
    </source>
</reference>
<evidence type="ECO:0000256" key="1">
    <source>
        <dbReference type="SAM" id="Phobius"/>
    </source>
</evidence>
<evidence type="ECO:0000313" key="4">
    <source>
        <dbReference type="Proteomes" id="UP000216352"/>
    </source>
</evidence>
<dbReference type="RefSeq" id="WP_072726259.1">
    <property type="nucleotide sequence ID" value="NZ_BDIS01000020.1"/>
</dbReference>